<sequence length="92" mass="10429">MGTTNTSCVFCGAVEESVDHLFVSCDRISHVWYRVSRWVGMEYVSPNSIIQVFESFLGLGVEHRVQLGKNPNSLCTLYEWEVQPLLCRSSKA</sequence>
<comment type="caution">
    <text evidence="1">The sequence shown here is derived from an EMBL/GenBank/DDBJ whole genome shotgun (WGS) entry which is preliminary data.</text>
</comment>
<feature type="non-terminal residue" evidence="1">
    <location>
        <position position="92"/>
    </location>
</feature>
<name>A0A2K3N322_TRIPR</name>
<proteinExistence type="predicted"/>
<reference evidence="1 2" key="1">
    <citation type="journal article" date="2014" name="Am. J. Bot.">
        <title>Genome assembly and annotation for red clover (Trifolium pratense; Fabaceae).</title>
        <authorList>
            <person name="Istvanek J."/>
            <person name="Jaros M."/>
            <person name="Krenek A."/>
            <person name="Repkova J."/>
        </authorList>
    </citation>
    <scope>NUCLEOTIDE SEQUENCE [LARGE SCALE GENOMIC DNA]</scope>
    <source>
        <strain evidence="2">cv. Tatra</strain>
        <tissue evidence="1">Young leaves</tissue>
    </source>
</reference>
<evidence type="ECO:0000313" key="1">
    <source>
        <dbReference type="EMBL" id="PNX97443.1"/>
    </source>
</evidence>
<dbReference type="Proteomes" id="UP000236291">
    <property type="component" value="Unassembled WGS sequence"/>
</dbReference>
<evidence type="ECO:0000313" key="2">
    <source>
        <dbReference type="Proteomes" id="UP000236291"/>
    </source>
</evidence>
<organism evidence="1 2">
    <name type="scientific">Trifolium pratense</name>
    <name type="common">Red clover</name>
    <dbReference type="NCBI Taxonomy" id="57577"/>
    <lineage>
        <taxon>Eukaryota</taxon>
        <taxon>Viridiplantae</taxon>
        <taxon>Streptophyta</taxon>
        <taxon>Embryophyta</taxon>
        <taxon>Tracheophyta</taxon>
        <taxon>Spermatophyta</taxon>
        <taxon>Magnoliopsida</taxon>
        <taxon>eudicotyledons</taxon>
        <taxon>Gunneridae</taxon>
        <taxon>Pentapetalae</taxon>
        <taxon>rosids</taxon>
        <taxon>fabids</taxon>
        <taxon>Fabales</taxon>
        <taxon>Fabaceae</taxon>
        <taxon>Papilionoideae</taxon>
        <taxon>50 kb inversion clade</taxon>
        <taxon>NPAAA clade</taxon>
        <taxon>Hologalegina</taxon>
        <taxon>IRL clade</taxon>
        <taxon>Trifolieae</taxon>
        <taxon>Trifolium</taxon>
    </lineage>
</organism>
<dbReference type="AlphaFoldDB" id="A0A2K3N322"/>
<reference evidence="1 2" key="2">
    <citation type="journal article" date="2017" name="Front. Plant Sci.">
        <title>Gene Classification and Mining of Molecular Markers Useful in Red Clover (Trifolium pratense) Breeding.</title>
        <authorList>
            <person name="Istvanek J."/>
            <person name="Dluhosova J."/>
            <person name="Dluhos P."/>
            <person name="Patkova L."/>
            <person name="Nedelnik J."/>
            <person name="Repkova J."/>
        </authorList>
    </citation>
    <scope>NUCLEOTIDE SEQUENCE [LARGE SCALE GENOMIC DNA]</scope>
    <source>
        <strain evidence="2">cv. Tatra</strain>
        <tissue evidence="1">Young leaves</tissue>
    </source>
</reference>
<dbReference type="EMBL" id="ASHM01015557">
    <property type="protein sequence ID" value="PNX97443.1"/>
    <property type="molecule type" value="Genomic_DNA"/>
</dbReference>
<accession>A0A2K3N322</accession>
<gene>
    <name evidence="1" type="ORF">L195_g020672</name>
</gene>
<protein>
    <submittedName>
        <fullName evidence="1">Cytochrome p450</fullName>
    </submittedName>
</protein>